<feature type="transmembrane region" description="Helical" evidence="1">
    <location>
        <begin position="360"/>
        <end position="380"/>
    </location>
</feature>
<evidence type="ECO:0000256" key="1">
    <source>
        <dbReference type="SAM" id="Phobius"/>
    </source>
</evidence>
<dbReference type="Gene3D" id="3.30.2090.10">
    <property type="entry name" value="Multidrug efflux transporter AcrB TolC docking domain, DN and DC subdomains"/>
    <property type="match status" value="2"/>
</dbReference>
<feature type="transmembrane region" description="Helical" evidence="1">
    <location>
        <begin position="530"/>
        <end position="549"/>
    </location>
</feature>
<feature type="transmembrane region" description="Helical" evidence="1">
    <location>
        <begin position="386"/>
        <end position="410"/>
    </location>
</feature>
<feature type="transmembrane region" description="Helical" evidence="1">
    <location>
        <begin position="12"/>
        <end position="29"/>
    </location>
</feature>
<reference evidence="2 3" key="1">
    <citation type="submission" date="2016-09" db="EMBL/GenBank/DDBJ databases">
        <title>Draft genome sequence for the type strain of Desulfuribacillus alkaliarsenatis AHT28, an obligately anaerobic, sulfidogenic bacterium isolated from Russian soda lake sediments.</title>
        <authorList>
            <person name="Abin C.A."/>
            <person name="Hollibaugh J.T."/>
        </authorList>
    </citation>
    <scope>NUCLEOTIDE SEQUENCE [LARGE SCALE GENOMIC DNA]</scope>
    <source>
        <strain evidence="2 3">AHT28</strain>
    </source>
</reference>
<evidence type="ECO:0000313" key="2">
    <source>
        <dbReference type="EMBL" id="OEF97647.1"/>
    </source>
</evidence>
<dbReference type="STRING" id="766136.BHF68_14470"/>
<evidence type="ECO:0000313" key="3">
    <source>
        <dbReference type="Proteomes" id="UP000094296"/>
    </source>
</evidence>
<dbReference type="Pfam" id="PF00873">
    <property type="entry name" value="ACR_tran"/>
    <property type="match status" value="1"/>
</dbReference>
<accession>A0A1E5G3I7</accession>
<name>A0A1E5G3I7_9FIRM</name>
<protein>
    <submittedName>
        <fullName evidence="2">Multidrug ABC transporter</fullName>
    </submittedName>
</protein>
<dbReference type="PANTHER" id="PTHR32063">
    <property type="match status" value="1"/>
</dbReference>
<organism evidence="2 3">
    <name type="scientific">Desulfuribacillus alkaliarsenatis</name>
    <dbReference type="NCBI Taxonomy" id="766136"/>
    <lineage>
        <taxon>Bacteria</taxon>
        <taxon>Bacillati</taxon>
        <taxon>Bacillota</taxon>
        <taxon>Desulfuribacillia</taxon>
        <taxon>Desulfuribacillales</taxon>
        <taxon>Desulfuribacillaceae</taxon>
        <taxon>Desulfuribacillus</taxon>
    </lineage>
</organism>
<dbReference type="PANTHER" id="PTHR32063:SF0">
    <property type="entry name" value="SWARMING MOTILITY PROTEIN SWRC"/>
    <property type="match status" value="1"/>
</dbReference>
<dbReference type="InterPro" id="IPR001036">
    <property type="entry name" value="Acrflvin-R"/>
</dbReference>
<dbReference type="EMBL" id="MIJE01000007">
    <property type="protein sequence ID" value="OEF97647.1"/>
    <property type="molecule type" value="Genomic_DNA"/>
</dbReference>
<dbReference type="Gene3D" id="3.30.70.1440">
    <property type="entry name" value="Multidrug efflux transporter AcrB pore domain"/>
    <property type="match status" value="1"/>
</dbReference>
<dbReference type="SUPFAM" id="SSF82714">
    <property type="entry name" value="Multidrug efflux transporter AcrB TolC docking domain, DN and DC subdomains"/>
    <property type="match status" value="2"/>
</dbReference>
<feature type="transmembrane region" description="Helical" evidence="1">
    <location>
        <begin position="911"/>
        <end position="936"/>
    </location>
</feature>
<dbReference type="AlphaFoldDB" id="A0A1E5G3I7"/>
<dbReference type="SUPFAM" id="SSF82693">
    <property type="entry name" value="Multidrug efflux transporter AcrB pore domain, PN1, PN2, PC1 and PC2 subdomains"/>
    <property type="match status" value="3"/>
</dbReference>
<feature type="transmembrane region" description="Helical" evidence="1">
    <location>
        <begin position="431"/>
        <end position="451"/>
    </location>
</feature>
<keyword evidence="1" id="KW-0472">Membrane</keyword>
<keyword evidence="1" id="KW-0812">Transmembrane</keyword>
<dbReference type="OrthoDB" id="9757876at2"/>
<keyword evidence="3" id="KW-1185">Reference proteome</keyword>
<dbReference type="Gene3D" id="3.30.70.1430">
    <property type="entry name" value="Multidrug efflux transporter AcrB pore domain"/>
    <property type="match status" value="2"/>
</dbReference>
<comment type="caution">
    <text evidence="2">The sequence shown here is derived from an EMBL/GenBank/DDBJ whole genome shotgun (WGS) entry which is preliminary data.</text>
</comment>
<feature type="transmembrane region" description="Helical" evidence="1">
    <location>
        <begin position="852"/>
        <end position="873"/>
    </location>
</feature>
<gene>
    <name evidence="2" type="ORF">BHF68_14470</name>
</gene>
<dbReference type="RefSeq" id="WP_069642652.1">
    <property type="nucleotide sequence ID" value="NZ_MIJE01000007.1"/>
</dbReference>
<dbReference type="PRINTS" id="PR00702">
    <property type="entry name" value="ACRIFLAVINRP"/>
</dbReference>
<feature type="transmembrane region" description="Helical" evidence="1">
    <location>
        <begin position="463"/>
        <end position="490"/>
    </location>
</feature>
<feature type="transmembrane region" description="Helical" evidence="1">
    <location>
        <begin position="334"/>
        <end position="353"/>
    </location>
</feature>
<dbReference type="SUPFAM" id="SSF82866">
    <property type="entry name" value="Multidrug efflux transporter AcrB transmembrane domain"/>
    <property type="match status" value="2"/>
</dbReference>
<keyword evidence="1" id="KW-1133">Transmembrane helix</keyword>
<dbReference type="Gene3D" id="3.30.70.1320">
    <property type="entry name" value="Multidrug efflux transporter AcrB pore domain like"/>
    <property type="match status" value="1"/>
</dbReference>
<feature type="transmembrane region" description="Helical" evidence="1">
    <location>
        <begin position="957"/>
        <end position="976"/>
    </location>
</feature>
<dbReference type="Gene3D" id="1.20.1640.10">
    <property type="entry name" value="Multidrug efflux transporter AcrB transmembrane domain"/>
    <property type="match status" value="2"/>
</dbReference>
<dbReference type="InterPro" id="IPR027463">
    <property type="entry name" value="AcrB_DN_DC_subdom"/>
</dbReference>
<dbReference type="GO" id="GO:0005886">
    <property type="term" value="C:plasma membrane"/>
    <property type="evidence" value="ECO:0007669"/>
    <property type="project" value="TreeGrafter"/>
</dbReference>
<dbReference type="GO" id="GO:0042910">
    <property type="term" value="F:xenobiotic transmembrane transporter activity"/>
    <property type="evidence" value="ECO:0007669"/>
    <property type="project" value="TreeGrafter"/>
</dbReference>
<dbReference type="Proteomes" id="UP000094296">
    <property type="component" value="Unassembled WGS sequence"/>
</dbReference>
<proteinExistence type="predicted"/>
<feature type="transmembrane region" description="Helical" evidence="1">
    <location>
        <begin position="988"/>
        <end position="1014"/>
    </location>
</feature>
<sequence length="1033" mass="113739">MKISHISINRPVAITMLVIAIVILGMVSVTKLNVDLYPDLVFPMALVITSYDGASPHEVENLVTRPLEEVLGTIENLKDVQSVSQPGSSQVMIEFNWGTDMDFAVLDIRERVDMVKAMLPEDANDPMVLKLDIGAMPIQMIGLSGGHDIVQLKEVAEDVIKPRLERVPGVASVGITGGKSREIQVVVDPERLNAYGLTLSQVSQTLMSENITLPGGDIEKGTRELYVRMDGEFKSSQDISEVIFHLANGSQIKLKDFAEVKDGFRETKQVTRMNGIASIEINIFKQTDANTVQVSNQVTRALEQLINSGQLPSNMEMTPVFDQAMFIQGTIDTVIRNIIIGGVIALFVLYLFLRNFRSTLVISLAMPFAIIATFTMLYFAGQTLNMMTLGGLALGVGMMVDSAIVVLENIYRHRQLGKGNIEAAKVGASEVGLAVLAASFTTIAVFLPIVFVDGMAAQFFQALGLTVSISIFASLMVALTLIPMLASRLLKVESEQKSRKIIDAFGNLIELLTIKYKGLLRWALSRRKTVVFATLILLIASMVLVPFVGTEFIPVMDMGEMTVDITMPKGTIVDETERITNMIEEYVYGIPELDTVFTTIGASGGMDFSGATVTERANLFVKLVPLHERVRSTSEVVEELRAQVNALDIPDAEIRIREADAMGDMGAPLQIRVQGDDLDILQEIAYVVTEEVKLVDGTREVKHNMEEGRPELLMTFDRERLARYGISNNQIMTTVRTAFQGQVATRLKLAGEEIDVRVIYPEQQRQTITDLEQLSIRSQIGIEVPLYELVSIEEVTGPSQIYRQSQVRQITVESGIHGRDLGSVMNDIRDQLDQLAIPEGYHIIYGGQSEEMMSAFADLLLALILAIILVYIIMAAQFEAFTYPFIIMFSLPATFIGVVVGLFVTGRPLSVTAFIGIIMLAGIVVNNAIVLVDYINRLRAEGMDRNEAILQAGPVRLRPILMTTLTTVLALIPLAIGWGEGAEAQAPMATVVVFGLSFSTLITLVLIPVVYTLFDDLERKVRGWFIKEEGVVK</sequence>
<feature type="transmembrane region" description="Helical" evidence="1">
    <location>
        <begin position="885"/>
        <end position="905"/>
    </location>
</feature>